<keyword evidence="1" id="KW-0378">Hydrolase</keyword>
<feature type="non-terminal residue" evidence="1">
    <location>
        <position position="134"/>
    </location>
</feature>
<proteinExistence type="predicted"/>
<reference evidence="1" key="1">
    <citation type="submission" date="2015-12" db="EMBL/GenBank/DDBJ databases">
        <title>Update maize B73 reference genome by single molecule sequencing technologies.</title>
        <authorList>
            <consortium name="Maize Genome Sequencing Project"/>
            <person name="Ware D."/>
        </authorList>
    </citation>
    <scope>NUCLEOTIDE SEQUENCE</scope>
    <source>
        <tissue evidence="1">Seedling</tissue>
    </source>
</reference>
<evidence type="ECO:0000313" key="1">
    <source>
        <dbReference type="EMBL" id="AQL07810.1"/>
    </source>
</evidence>
<dbReference type="PaxDb" id="4577-AC208860.3_FGP002"/>
<dbReference type="PANTHER" id="PTHR47909:SF2">
    <property type="entry name" value="GPI INOSITOL-DEACYLASE"/>
    <property type="match status" value="1"/>
</dbReference>
<organism evidence="1">
    <name type="scientific">Zea mays</name>
    <name type="common">Maize</name>
    <dbReference type="NCBI Taxonomy" id="4577"/>
    <lineage>
        <taxon>Eukaryota</taxon>
        <taxon>Viridiplantae</taxon>
        <taxon>Streptophyta</taxon>
        <taxon>Embryophyta</taxon>
        <taxon>Tracheophyta</taxon>
        <taxon>Spermatophyta</taxon>
        <taxon>Magnoliopsida</taxon>
        <taxon>Liliopsida</taxon>
        <taxon>Poales</taxon>
        <taxon>Poaceae</taxon>
        <taxon>PACMAD clade</taxon>
        <taxon>Panicoideae</taxon>
        <taxon>Andropogonodae</taxon>
        <taxon>Andropogoneae</taxon>
        <taxon>Tripsacinae</taxon>
        <taxon>Zea</taxon>
    </lineage>
</organism>
<dbReference type="STRING" id="4577.A0A1D6PE24"/>
<protein>
    <submittedName>
        <fullName evidence="1">Alpha/beta-Hydrolases superfamily protein</fullName>
    </submittedName>
</protein>
<gene>
    <name evidence="1" type="ORF">ZEAMMB73_Zm00001d047851</name>
</gene>
<dbReference type="EMBL" id="CM000785">
    <property type="protein sequence ID" value="AQL07810.1"/>
    <property type="molecule type" value="Genomic_DNA"/>
</dbReference>
<accession>A0A1D6PE24</accession>
<dbReference type="GO" id="GO:0016787">
    <property type="term" value="F:hydrolase activity"/>
    <property type="evidence" value="ECO:0007669"/>
    <property type="project" value="UniProtKB-KW"/>
</dbReference>
<sequence>MLTAHYSFLPLGPQLDEHVSGHQFWRMKFQSFLSLHIMYIQGAPLLGNSAAASDEILAVDTPSEGGDAVIVSSSDNSTSTPSAVSWRARFVGQGYKQIHDQVCGRADVWGDGVVPEMAAHLDYLSINFLRIKAG</sequence>
<name>A0A1D6PE24_MAIZE</name>
<dbReference type="InParanoid" id="A0A1D6PE24"/>
<dbReference type="PANTHER" id="PTHR47909">
    <property type="entry name" value="ALPHA/BETA-HYDROLASES SUPERFAMILY PROTEIN"/>
    <property type="match status" value="1"/>
</dbReference>
<dbReference type="AlphaFoldDB" id="A0A1D6PE24"/>
<dbReference type="ExpressionAtlas" id="A0A1D6PE24">
    <property type="expression patterns" value="baseline and differential"/>
</dbReference>